<dbReference type="PANTHER" id="PTHR11092">
    <property type="entry name" value="SUGAR NUCLEOTIDE EPIMERASE RELATED"/>
    <property type="match status" value="1"/>
</dbReference>
<dbReference type="Pfam" id="PF01370">
    <property type="entry name" value="Epimerase"/>
    <property type="match status" value="1"/>
</dbReference>
<keyword evidence="5" id="KW-1185">Reference proteome</keyword>
<dbReference type="STRING" id="1465490.SAMN05444277_11546"/>
<evidence type="ECO:0000259" key="3">
    <source>
        <dbReference type="Pfam" id="PF08338"/>
    </source>
</evidence>
<name>A0A1I5Z0G1_9BACT</name>
<dbReference type="RefSeq" id="WP_090662462.1">
    <property type="nucleotide sequence ID" value="NZ_FOXQ01000015.1"/>
</dbReference>
<reference evidence="4 5" key="1">
    <citation type="submission" date="2016-10" db="EMBL/GenBank/DDBJ databases">
        <authorList>
            <person name="de Groot N.N."/>
        </authorList>
    </citation>
    <scope>NUCLEOTIDE SEQUENCE [LARGE SCALE GENOMIC DNA]</scope>
    <source>
        <strain evidence="4 5">DSM 28286</strain>
    </source>
</reference>
<dbReference type="NCBIfam" id="TIGR01777">
    <property type="entry name" value="yfcH"/>
    <property type="match status" value="1"/>
</dbReference>
<dbReference type="Proteomes" id="UP000199031">
    <property type="component" value="Unassembled WGS sequence"/>
</dbReference>
<dbReference type="AlphaFoldDB" id="A0A1I5Z0G1"/>
<dbReference type="Pfam" id="PF08338">
    <property type="entry name" value="DUF1731"/>
    <property type="match status" value="1"/>
</dbReference>
<organism evidence="4 5">
    <name type="scientific">Parafilimonas terrae</name>
    <dbReference type="NCBI Taxonomy" id="1465490"/>
    <lineage>
        <taxon>Bacteria</taxon>
        <taxon>Pseudomonadati</taxon>
        <taxon>Bacteroidota</taxon>
        <taxon>Chitinophagia</taxon>
        <taxon>Chitinophagales</taxon>
        <taxon>Chitinophagaceae</taxon>
        <taxon>Parafilimonas</taxon>
    </lineage>
</organism>
<evidence type="ECO:0008006" key="6">
    <source>
        <dbReference type="Google" id="ProtNLM"/>
    </source>
</evidence>
<dbReference type="InterPro" id="IPR001509">
    <property type="entry name" value="Epimerase_deHydtase"/>
</dbReference>
<dbReference type="SUPFAM" id="SSF51735">
    <property type="entry name" value="NAD(P)-binding Rossmann-fold domains"/>
    <property type="match status" value="1"/>
</dbReference>
<comment type="similarity">
    <text evidence="1">Belongs to the NAD(P)-dependent epimerase/dehydratase family. SDR39U1 subfamily.</text>
</comment>
<dbReference type="InterPro" id="IPR010099">
    <property type="entry name" value="SDR39U1"/>
</dbReference>
<proteinExistence type="inferred from homology"/>
<evidence type="ECO:0000313" key="4">
    <source>
        <dbReference type="EMBL" id="SFQ49900.1"/>
    </source>
</evidence>
<dbReference type="PANTHER" id="PTHR11092:SF0">
    <property type="entry name" value="EPIMERASE FAMILY PROTEIN SDR39U1"/>
    <property type="match status" value="1"/>
</dbReference>
<protein>
    <recommendedName>
        <fullName evidence="6">TIGR01777 family protein</fullName>
    </recommendedName>
</protein>
<dbReference type="EMBL" id="FOXQ01000015">
    <property type="protein sequence ID" value="SFQ49900.1"/>
    <property type="molecule type" value="Genomic_DNA"/>
</dbReference>
<sequence>MATILLTGGTGMIGRALQQFLAGKGYSVIVLVRGDTKRPQINNITYAKWNVEKGEIDKEAIASADYIIHLAGANVAAKRWTDKRKQEIVESRVKSGELIVKALKEIPNKIKTVVSASAIGWYGPDTTASKQNGFTEDTPANNDFLGNTCKLWEESIKPVEALNKRLVITRFGIVLSKEGGAFAEFKKPLKAGVAAILDNGKQIISWVHIDDLCRLLLFAIEHENIHGIYNAVADETVSNKTFTLKLAHKMRGKIFMPVYVPAFVLKLIMGEMSIEVLKSATVSNKKIHDAGFSFLYPSIEAALQNLTDNK</sequence>
<evidence type="ECO:0000256" key="1">
    <source>
        <dbReference type="ARBA" id="ARBA00009353"/>
    </source>
</evidence>
<gene>
    <name evidence="4" type="ORF">SAMN05444277_11546</name>
</gene>
<evidence type="ECO:0000259" key="2">
    <source>
        <dbReference type="Pfam" id="PF01370"/>
    </source>
</evidence>
<evidence type="ECO:0000313" key="5">
    <source>
        <dbReference type="Proteomes" id="UP000199031"/>
    </source>
</evidence>
<accession>A0A1I5Z0G1</accession>
<feature type="domain" description="DUF1731" evidence="3">
    <location>
        <begin position="260"/>
        <end position="306"/>
    </location>
</feature>
<dbReference type="Gene3D" id="3.40.50.720">
    <property type="entry name" value="NAD(P)-binding Rossmann-like Domain"/>
    <property type="match status" value="1"/>
</dbReference>
<dbReference type="InterPro" id="IPR013549">
    <property type="entry name" value="DUF1731"/>
</dbReference>
<dbReference type="OrthoDB" id="9801773at2"/>
<feature type="domain" description="NAD-dependent epimerase/dehydratase" evidence="2">
    <location>
        <begin position="4"/>
        <end position="230"/>
    </location>
</feature>
<dbReference type="InterPro" id="IPR036291">
    <property type="entry name" value="NAD(P)-bd_dom_sf"/>
</dbReference>